<keyword evidence="6" id="KW-0206">Cytoskeleton</keyword>
<dbReference type="KEGG" id="fas:105268183"/>
<dbReference type="SUPFAM" id="SSF48452">
    <property type="entry name" value="TPR-like"/>
    <property type="match status" value="1"/>
</dbReference>
<keyword evidence="3" id="KW-0963">Cytoplasm</keyword>
<dbReference type="PANTHER" id="PTHR23040:SF1">
    <property type="entry name" value="OUTER DYNEIN ARM-DOCKING COMPLEX SUBUNIT 4"/>
    <property type="match status" value="1"/>
</dbReference>
<dbReference type="AlphaFoldDB" id="A0A9R1U3J7"/>
<feature type="region of interest" description="Disordered" evidence="8">
    <location>
        <begin position="87"/>
        <end position="129"/>
    </location>
</feature>
<dbReference type="OrthoDB" id="10268002at2759"/>
<feature type="region of interest" description="Disordered" evidence="8">
    <location>
        <begin position="28"/>
        <end position="48"/>
    </location>
</feature>
<proteinExistence type="predicted"/>
<comment type="subcellular location">
    <subcellularLocation>
        <location evidence="1">Cell projection</location>
        <location evidence="1">Cilium</location>
    </subcellularLocation>
    <subcellularLocation>
        <location evidence="2">Cytoplasm</location>
        <location evidence="2">Cytoskeleton</location>
    </subcellularLocation>
</comment>
<organism evidence="9 10">
    <name type="scientific">Fopius arisanus</name>
    <dbReference type="NCBI Taxonomy" id="64838"/>
    <lineage>
        <taxon>Eukaryota</taxon>
        <taxon>Metazoa</taxon>
        <taxon>Ecdysozoa</taxon>
        <taxon>Arthropoda</taxon>
        <taxon>Hexapoda</taxon>
        <taxon>Insecta</taxon>
        <taxon>Pterygota</taxon>
        <taxon>Neoptera</taxon>
        <taxon>Endopterygota</taxon>
        <taxon>Hymenoptera</taxon>
        <taxon>Apocrita</taxon>
        <taxon>Ichneumonoidea</taxon>
        <taxon>Braconidae</taxon>
        <taxon>Opiinae</taxon>
        <taxon>Fopius</taxon>
    </lineage>
</organism>
<evidence type="ECO:0000256" key="5">
    <source>
        <dbReference type="ARBA" id="ARBA00022803"/>
    </source>
</evidence>
<evidence type="ECO:0000256" key="4">
    <source>
        <dbReference type="ARBA" id="ARBA00022737"/>
    </source>
</evidence>
<accession>A0A9R1U3J7</accession>
<evidence type="ECO:0000256" key="3">
    <source>
        <dbReference type="ARBA" id="ARBA00022490"/>
    </source>
</evidence>
<keyword evidence="7" id="KW-0966">Cell projection</keyword>
<dbReference type="GO" id="GO:0005737">
    <property type="term" value="C:cytoplasm"/>
    <property type="evidence" value="ECO:0007669"/>
    <property type="project" value="TreeGrafter"/>
</dbReference>
<evidence type="ECO:0000256" key="1">
    <source>
        <dbReference type="ARBA" id="ARBA00004138"/>
    </source>
</evidence>
<sequence length="558" mass="62933">MSYINTDRMKRQGLMTTSYPDVTEKLEEATQSSDKMVRSSVRGARKLSTSKRQLACTLHRQADQHHRNGDYETSLILYHHSAQLQPQNEAHSAAIKKKSTRILSTARSSIRKSQTPSTLGQGKMPSSQVPQVLKRDMENLLKKRKDPPTDSLRWCDTKKDFKGMRPLSEMELMRSQMMLSKLNEISSRSLHSLKESFNKKNFEETIKIGDDLLRVTPADQYYYQAAVHRYLALAHLSLRRHDRAIDHSVRMILTGKKSNDMNLRLRSFAVLGKVHLVFGHLNAAVRGWENLLDSLMEAVPRAWLLHEIGRGYYEMRNYSRALDISRSCCNEAAAGGTNRWMYHGKLLGGQALICLGLFDEGLETLQRASNCAEIDNDVDMVGYIQNLMDRVSQAMVGRIERAEKDCLTEIYSADLNATGHEEPIGTINDEFHSQQFTSRTQIIQKSQLDENNENPINTHGASVDGKIDESRNTSCCIVDKFRKYLEDTRTIKQLGISDLASSEELQTEVGGESFSQASSRGSADDGSGGSEDSSRTYGVETDMLYQCFVGNCDNSDED</sequence>
<keyword evidence="5" id="KW-0802">TPR repeat</keyword>
<dbReference type="GO" id="GO:0005856">
    <property type="term" value="C:cytoskeleton"/>
    <property type="evidence" value="ECO:0007669"/>
    <property type="project" value="UniProtKB-SubCell"/>
</dbReference>
<evidence type="ECO:0000313" key="9">
    <source>
        <dbReference type="Proteomes" id="UP000694866"/>
    </source>
</evidence>
<dbReference type="GO" id="GO:0005929">
    <property type="term" value="C:cilium"/>
    <property type="evidence" value="ECO:0007669"/>
    <property type="project" value="UniProtKB-SubCell"/>
</dbReference>
<dbReference type="InterPro" id="IPR011990">
    <property type="entry name" value="TPR-like_helical_dom_sf"/>
</dbReference>
<evidence type="ECO:0000313" key="10">
    <source>
        <dbReference type="RefSeq" id="XP_011305821.1"/>
    </source>
</evidence>
<evidence type="ECO:0000256" key="2">
    <source>
        <dbReference type="ARBA" id="ARBA00004245"/>
    </source>
</evidence>
<dbReference type="Proteomes" id="UP000694866">
    <property type="component" value="Unplaced"/>
</dbReference>
<dbReference type="PANTHER" id="PTHR23040">
    <property type="match status" value="1"/>
</dbReference>
<feature type="compositionally biased region" description="Polar residues" evidence="8">
    <location>
        <begin position="101"/>
        <end position="129"/>
    </location>
</feature>
<gene>
    <name evidence="10" type="primary">LOC105268183</name>
</gene>
<feature type="region of interest" description="Disordered" evidence="8">
    <location>
        <begin position="503"/>
        <end position="537"/>
    </location>
</feature>
<evidence type="ECO:0000256" key="6">
    <source>
        <dbReference type="ARBA" id="ARBA00023212"/>
    </source>
</evidence>
<dbReference type="GeneID" id="105268183"/>
<name>A0A9R1U3J7_9HYME</name>
<dbReference type="InterPro" id="IPR040111">
    <property type="entry name" value="ODAD4"/>
</dbReference>
<keyword evidence="4" id="KW-0677">Repeat</keyword>
<feature type="compositionally biased region" description="Low complexity" evidence="8">
    <location>
        <begin position="515"/>
        <end position="525"/>
    </location>
</feature>
<reference evidence="10" key="1">
    <citation type="submission" date="2025-08" db="UniProtKB">
        <authorList>
            <consortium name="RefSeq"/>
        </authorList>
    </citation>
    <scope>IDENTIFICATION</scope>
    <source>
        <strain evidence="10">USDA-PBARC FA_bdor</strain>
        <tissue evidence="10">Whole organism</tissue>
    </source>
</reference>
<keyword evidence="9" id="KW-1185">Reference proteome</keyword>
<protein>
    <submittedName>
        <fullName evidence="10">Tetratricopeptide repeat protein 25-like</fullName>
    </submittedName>
</protein>
<dbReference type="Gene3D" id="1.25.40.10">
    <property type="entry name" value="Tetratricopeptide repeat domain"/>
    <property type="match status" value="1"/>
</dbReference>
<evidence type="ECO:0000256" key="7">
    <source>
        <dbReference type="ARBA" id="ARBA00023273"/>
    </source>
</evidence>
<evidence type="ECO:0000256" key="8">
    <source>
        <dbReference type="SAM" id="MobiDB-lite"/>
    </source>
</evidence>
<dbReference type="RefSeq" id="XP_011305821.1">
    <property type="nucleotide sequence ID" value="XM_011307519.1"/>
</dbReference>
<dbReference type="SUPFAM" id="SSF81901">
    <property type="entry name" value="HCP-like"/>
    <property type="match status" value="1"/>
</dbReference>